<dbReference type="GO" id="GO:0030514">
    <property type="term" value="P:negative regulation of BMP signaling pathway"/>
    <property type="evidence" value="ECO:0007669"/>
    <property type="project" value="TreeGrafter"/>
</dbReference>
<keyword evidence="5" id="KW-1185">Reference proteome</keyword>
<gene>
    <name evidence="4" type="ORF">DSTB1V02_LOCUS14705</name>
</gene>
<evidence type="ECO:0000259" key="3">
    <source>
        <dbReference type="SMART" id="SM01046"/>
    </source>
</evidence>
<dbReference type="GO" id="GO:0000978">
    <property type="term" value="F:RNA polymerase II cis-regulatory region sequence-specific DNA binding"/>
    <property type="evidence" value="ECO:0007669"/>
    <property type="project" value="TreeGrafter"/>
</dbReference>
<dbReference type="Gene3D" id="3.10.260.20">
    <property type="entry name" value="Ski"/>
    <property type="match status" value="1"/>
</dbReference>
<dbReference type="SUPFAM" id="SSF46955">
    <property type="entry name" value="Putative DNA-binding domain"/>
    <property type="match status" value="1"/>
</dbReference>
<proteinExistence type="inferred from homology"/>
<feature type="compositionally biased region" description="Basic and acidic residues" evidence="2">
    <location>
        <begin position="34"/>
        <end position="48"/>
    </location>
</feature>
<comment type="similarity">
    <text evidence="1">Belongs to the SKI family.</text>
</comment>
<dbReference type="AlphaFoldDB" id="A0A7R9AJJ5"/>
<evidence type="ECO:0000256" key="1">
    <source>
        <dbReference type="ARBA" id="ARBA00009513"/>
    </source>
</evidence>
<dbReference type="GO" id="GO:0046332">
    <property type="term" value="F:SMAD binding"/>
    <property type="evidence" value="ECO:0007669"/>
    <property type="project" value="InterPro"/>
</dbReference>
<evidence type="ECO:0000313" key="5">
    <source>
        <dbReference type="Proteomes" id="UP000677054"/>
    </source>
</evidence>
<dbReference type="EMBL" id="LR914414">
    <property type="protein sequence ID" value="CAD7254959.1"/>
    <property type="molecule type" value="Genomic_DNA"/>
</dbReference>
<protein>
    <recommendedName>
        <fullName evidence="3">c-SKI SMAD4-binding domain-containing protein</fullName>
    </recommendedName>
</protein>
<dbReference type="Proteomes" id="UP000677054">
    <property type="component" value="Unassembled WGS sequence"/>
</dbReference>
<evidence type="ECO:0000313" key="4">
    <source>
        <dbReference type="EMBL" id="CAD7254959.1"/>
    </source>
</evidence>
<dbReference type="PANTHER" id="PTHR10005:SF25">
    <property type="entry name" value="SNO ONCOGENE, ISOFORM B"/>
    <property type="match status" value="1"/>
</dbReference>
<evidence type="ECO:0000256" key="2">
    <source>
        <dbReference type="SAM" id="MobiDB-lite"/>
    </source>
</evidence>
<dbReference type="FunFam" id="3.10.260.20:FF:000002">
    <property type="entry name" value="SKI-like oncogene a"/>
    <property type="match status" value="1"/>
</dbReference>
<dbReference type="Pfam" id="PF08782">
    <property type="entry name" value="c-SKI_SMAD_bind"/>
    <property type="match status" value="1"/>
</dbReference>
<dbReference type="GO" id="GO:0005634">
    <property type="term" value="C:nucleus"/>
    <property type="evidence" value="ECO:0007669"/>
    <property type="project" value="TreeGrafter"/>
</dbReference>
<dbReference type="OrthoDB" id="3938623at2759"/>
<feature type="region of interest" description="Disordered" evidence="2">
    <location>
        <begin position="28"/>
        <end position="62"/>
    </location>
</feature>
<dbReference type="Gene3D" id="3.10.390.10">
    <property type="entry name" value="SAND domain-like"/>
    <property type="match status" value="1"/>
</dbReference>
<dbReference type="GO" id="GO:0005667">
    <property type="term" value="C:transcription regulator complex"/>
    <property type="evidence" value="ECO:0007669"/>
    <property type="project" value="TreeGrafter"/>
</dbReference>
<dbReference type="InterPro" id="IPR010919">
    <property type="entry name" value="SAND-like_dom_sf"/>
</dbReference>
<organism evidence="4">
    <name type="scientific">Darwinula stevensoni</name>
    <dbReference type="NCBI Taxonomy" id="69355"/>
    <lineage>
        <taxon>Eukaryota</taxon>
        <taxon>Metazoa</taxon>
        <taxon>Ecdysozoa</taxon>
        <taxon>Arthropoda</taxon>
        <taxon>Crustacea</taxon>
        <taxon>Oligostraca</taxon>
        <taxon>Ostracoda</taxon>
        <taxon>Podocopa</taxon>
        <taxon>Podocopida</taxon>
        <taxon>Darwinulocopina</taxon>
        <taxon>Darwinuloidea</taxon>
        <taxon>Darwinulidae</taxon>
        <taxon>Darwinula</taxon>
    </lineage>
</organism>
<feature type="non-terminal residue" evidence="4">
    <location>
        <position position="289"/>
    </location>
</feature>
<sequence length="289" mass="32127">METSSGYPAHLKKVLRSYQTAAMTSLSGPGCVLESEKRTKSSEVKSETESPTGDLRSFPPGDLRFPAPLPILTTPDPHGERGETVLEGETISCFTVGGEDRLCLPQILNTVLREFTLVQINSVCDELQIYCSRCNGAQLAVLKASRIIPISAPTCGLITKTDAERLCRRLLHAHPPLIPPEYKHRPFGFRVYHGCFGKCKGVCYPDWYSSPSARCIECGDCGGLLSPENFVGHVHKHAENRTVHWGFDSRRWRSYLLLARGQADEESLGSVLEEIKARFDGSKQHKRKQ</sequence>
<dbReference type="CDD" id="cd21079">
    <property type="entry name" value="DHD_Ski_Sno"/>
    <property type="match status" value="1"/>
</dbReference>
<dbReference type="SUPFAM" id="SSF63763">
    <property type="entry name" value="SAND domain-like"/>
    <property type="match status" value="1"/>
</dbReference>
<dbReference type="InterPro" id="IPR009061">
    <property type="entry name" value="DNA-bd_dom_put_sf"/>
</dbReference>
<dbReference type="SMART" id="SM01046">
    <property type="entry name" value="c-SKI_SMAD_bind"/>
    <property type="match status" value="1"/>
</dbReference>
<dbReference type="EMBL" id="CAJPEV010014896">
    <property type="protein sequence ID" value="CAG0907052.1"/>
    <property type="molecule type" value="Genomic_DNA"/>
</dbReference>
<reference evidence="4" key="1">
    <citation type="submission" date="2020-11" db="EMBL/GenBank/DDBJ databases">
        <authorList>
            <person name="Tran Van P."/>
        </authorList>
    </citation>
    <scope>NUCLEOTIDE SEQUENCE</scope>
</reference>
<dbReference type="PANTHER" id="PTHR10005">
    <property type="entry name" value="SKI ONCOGENE-RELATED"/>
    <property type="match status" value="1"/>
</dbReference>
<accession>A0A7R9AJJ5</accession>
<dbReference type="GO" id="GO:0000981">
    <property type="term" value="F:DNA-binding transcription factor activity, RNA polymerase II-specific"/>
    <property type="evidence" value="ECO:0007669"/>
    <property type="project" value="TreeGrafter"/>
</dbReference>
<dbReference type="InterPro" id="IPR037000">
    <property type="entry name" value="Ski_DNA-bd_sf"/>
</dbReference>
<dbReference type="InterPro" id="IPR023216">
    <property type="entry name" value="Tscrpt_reg_SKI_SnoN"/>
</dbReference>
<name>A0A7R9AJJ5_9CRUS</name>
<feature type="domain" description="c-SKI SMAD4-binding" evidence="3">
    <location>
        <begin position="188"/>
        <end position="280"/>
    </location>
</feature>
<dbReference type="InterPro" id="IPR003380">
    <property type="entry name" value="SKI/SNO/DAC"/>
</dbReference>
<dbReference type="InterPro" id="IPR014890">
    <property type="entry name" value="c-SKI_SMAD4-bd_dom"/>
</dbReference>
<dbReference type="Pfam" id="PF02437">
    <property type="entry name" value="Ski_Sno_DHD"/>
    <property type="match status" value="1"/>
</dbReference>
<dbReference type="GO" id="GO:0005737">
    <property type="term" value="C:cytoplasm"/>
    <property type="evidence" value="ECO:0007669"/>
    <property type="project" value="TreeGrafter"/>
</dbReference>